<dbReference type="Pfam" id="PF03432">
    <property type="entry name" value="Relaxase"/>
    <property type="match status" value="1"/>
</dbReference>
<protein>
    <submittedName>
        <fullName evidence="3">Relaxase/mobilization nuclease domain-containing protein</fullName>
    </submittedName>
</protein>
<dbReference type="AlphaFoldDB" id="A0A7K1TKY8"/>
<reference evidence="3 4" key="1">
    <citation type="submission" date="2019-12" db="EMBL/GenBank/DDBJ databases">
        <title>Hymenobacter sp. HMF4947 Genome sequencing and assembly.</title>
        <authorList>
            <person name="Kang H."/>
            <person name="Cha I."/>
            <person name="Kim H."/>
            <person name="Joh K."/>
        </authorList>
    </citation>
    <scope>NUCLEOTIDE SEQUENCE [LARGE SCALE GENOMIC DNA]</scope>
    <source>
        <strain evidence="3 4">HMF4947</strain>
    </source>
</reference>
<keyword evidence="4" id="KW-1185">Reference proteome</keyword>
<name>A0A7K1TKY8_9BACT</name>
<feature type="compositionally biased region" description="Low complexity" evidence="1">
    <location>
        <begin position="262"/>
        <end position="283"/>
    </location>
</feature>
<sequence length="315" mass="34508">MIAKTVTGSDFTGALTYGAGLRAGRPNEKSELLSVANVGSQDAHQIAAEMAAVASMSGRIQQPVWHTILSWSPDEKVNREQKLRAAARYCELMGADLGRHQVAVYEHRDKDHAHVHIYINRVPMDGGPALRTDQNYARNVVATRQIRKELGMAELPSRRQTTRDLDPGKEATRGHVRDVLTAALANPAIQSLDQLVTHLREREIETTLKRDGKGVLVGTSFRYQESSVKGTDVGVKAKQLRDHFSPFGREALRTADQGQPRATGLAAAPTGAGLLPGDDGALLSFEDGPAEGPGADDAQQNENELRRKKRRRRHH</sequence>
<feature type="compositionally biased region" description="Basic residues" evidence="1">
    <location>
        <begin position="306"/>
        <end position="315"/>
    </location>
</feature>
<comment type="caution">
    <text evidence="3">The sequence shown here is derived from an EMBL/GenBank/DDBJ whole genome shotgun (WGS) entry which is preliminary data.</text>
</comment>
<evidence type="ECO:0000313" key="3">
    <source>
        <dbReference type="EMBL" id="MVN79088.1"/>
    </source>
</evidence>
<feature type="domain" description="MobA/VirD2-like nuclease" evidence="2">
    <location>
        <begin position="27"/>
        <end position="151"/>
    </location>
</feature>
<gene>
    <name evidence="3" type="ORF">GO988_22380</name>
</gene>
<dbReference type="RefSeq" id="WP_157569793.1">
    <property type="nucleotide sequence ID" value="NZ_WQKZ01000009.1"/>
</dbReference>
<dbReference type="Proteomes" id="UP000441336">
    <property type="component" value="Unassembled WGS sequence"/>
</dbReference>
<accession>A0A7K1TKY8</accession>
<organism evidence="3 4">
    <name type="scientific">Hymenobacter ginkgonis</name>
    <dbReference type="NCBI Taxonomy" id="2682976"/>
    <lineage>
        <taxon>Bacteria</taxon>
        <taxon>Pseudomonadati</taxon>
        <taxon>Bacteroidota</taxon>
        <taxon>Cytophagia</taxon>
        <taxon>Cytophagales</taxon>
        <taxon>Hymenobacteraceae</taxon>
        <taxon>Hymenobacter</taxon>
    </lineage>
</organism>
<dbReference type="EMBL" id="WQKZ01000009">
    <property type="protein sequence ID" value="MVN79088.1"/>
    <property type="molecule type" value="Genomic_DNA"/>
</dbReference>
<evidence type="ECO:0000313" key="4">
    <source>
        <dbReference type="Proteomes" id="UP000441336"/>
    </source>
</evidence>
<evidence type="ECO:0000256" key="1">
    <source>
        <dbReference type="SAM" id="MobiDB-lite"/>
    </source>
</evidence>
<proteinExistence type="predicted"/>
<feature type="region of interest" description="Disordered" evidence="1">
    <location>
        <begin position="254"/>
        <end position="315"/>
    </location>
</feature>
<dbReference type="InterPro" id="IPR005094">
    <property type="entry name" value="Endonuclease_MobA/VirD2"/>
</dbReference>
<evidence type="ECO:0000259" key="2">
    <source>
        <dbReference type="Pfam" id="PF03432"/>
    </source>
</evidence>